<feature type="compositionally biased region" description="Low complexity" evidence="1">
    <location>
        <begin position="30"/>
        <end position="45"/>
    </location>
</feature>
<protein>
    <submittedName>
        <fullName evidence="2">Uncharacterized protein</fullName>
    </submittedName>
</protein>
<name>A0A5C3MM25_9AGAM</name>
<sequence>MAKSQRKAGGTNKKKKGKGKSTSKARRSSARPASAPATSRTAGGLARRGKKRKRGSAAAGRGGRSFVDRRSSGDLSEYIDSQASLPREPPKPQRGSAHRGGWCRGDSFRFEEAQDWALCDKDCGWCGHCMANYTGSDL</sequence>
<feature type="compositionally biased region" description="Basic residues" evidence="1">
    <location>
        <begin position="1"/>
        <end position="29"/>
    </location>
</feature>
<evidence type="ECO:0000313" key="3">
    <source>
        <dbReference type="Proteomes" id="UP000305948"/>
    </source>
</evidence>
<dbReference type="AlphaFoldDB" id="A0A5C3MM25"/>
<keyword evidence="3" id="KW-1185">Reference proteome</keyword>
<dbReference type="OrthoDB" id="3799393at2759"/>
<dbReference type="EMBL" id="ML213530">
    <property type="protein sequence ID" value="TFK46360.1"/>
    <property type="molecule type" value="Genomic_DNA"/>
</dbReference>
<evidence type="ECO:0000256" key="1">
    <source>
        <dbReference type="SAM" id="MobiDB-lite"/>
    </source>
</evidence>
<feature type="region of interest" description="Disordered" evidence="1">
    <location>
        <begin position="1"/>
        <end position="101"/>
    </location>
</feature>
<reference evidence="2 3" key="1">
    <citation type="journal article" date="2019" name="Nat. Ecol. Evol.">
        <title>Megaphylogeny resolves global patterns of mushroom evolution.</title>
        <authorList>
            <person name="Varga T."/>
            <person name="Krizsan K."/>
            <person name="Foldi C."/>
            <person name="Dima B."/>
            <person name="Sanchez-Garcia M."/>
            <person name="Sanchez-Ramirez S."/>
            <person name="Szollosi G.J."/>
            <person name="Szarkandi J.G."/>
            <person name="Papp V."/>
            <person name="Albert L."/>
            <person name="Andreopoulos W."/>
            <person name="Angelini C."/>
            <person name="Antonin V."/>
            <person name="Barry K.W."/>
            <person name="Bougher N.L."/>
            <person name="Buchanan P."/>
            <person name="Buyck B."/>
            <person name="Bense V."/>
            <person name="Catcheside P."/>
            <person name="Chovatia M."/>
            <person name="Cooper J."/>
            <person name="Damon W."/>
            <person name="Desjardin D."/>
            <person name="Finy P."/>
            <person name="Geml J."/>
            <person name="Haridas S."/>
            <person name="Hughes K."/>
            <person name="Justo A."/>
            <person name="Karasinski D."/>
            <person name="Kautmanova I."/>
            <person name="Kiss B."/>
            <person name="Kocsube S."/>
            <person name="Kotiranta H."/>
            <person name="LaButti K.M."/>
            <person name="Lechner B.E."/>
            <person name="Liimatainen K."/>
            <person name="Lipzen A."/>
            <person name="Lukacs Z."/>
            <person name="Mihaltcheva S."/>
            <person name="Morgado L.N."/>
            <person name="Niskanen T."/>
            <person name="Noordeloos M.E."/>
            <person name="Ohm R.A."/>
            <person name="Ortiz-Santana B."/>
            <person name="Ovrebo C."/>
            <person name="Racz N."/>
            <person name="Riley R."/>
            <person name="Savchenko A."/>
            <person name="Shiryaev A."/>
            <person name="Soop K."/>
            <person name="Spirin V."/>
            <person name="Szebenyi C."/>
            <person name="Tomsovsky M."/>
            <person name="Tulloss R.E."/>
            <person name="Uehling J."/>
            <person name="Grigoriev I.V."/>
            <person name="Vagvolgyi C."/>
            <person name="Papp T."/>
            <person name="Martin F.M."/>
            <person name="Miettinen O."/>
            <person name="Hibbett D.S."/>
            <person name="Nagy L.G."/>
        </authorList>
    </citation>
    <scope>NUCLEOTIDE SEQUENCE [LARGE SCALE GENOMIC DNA]</scope>
    <source>
        <strain evidence="2 3">OMC1185</strain>
    </source>
</reference>
<dbReference type="Proteomes" id="UP000305948">
    <property type="component" value="Unassembled WGS sequence"/>
</dbReference>
<gene>
    <name evidence="2" type="ORF">OE88DRAFT_1667678</name>
</gene>
<organism evidence="2 3">
    <name type="scientific">Heliocybe sulcata</name>
    <dbReference type="NCBI Taxonomy" id="5364"/>
    <lineage>
        <taxon>Eukaryota</taxon>
        <taxon>Fungi</taxon>
        <taxon>Dikarya</taxon>
        <taxon>Basidiomycota</taxon>
        <taxon>Agaricomycotina</taxon>
        <taxon>Agaricomycetes</taxon>
        <taxon>Gloeophyllales</taxon>
        <taxon>Gloeophyllaceae</taxon>
        <taxon>Heliocybe</taxon>
    </lineage>
</organism>
<accession>A0A5C3MM25</accession>
<proteinExistence type="predicted"/>
<evidence type="ECO:0000313" key="2">
    <source>
        <dbReference type="EMBL" id="TFK46360.1"/>
    </source>
</evidence>